<organism evidence="5 6">
    <name type="scientific">Eoetvoesiella caeni</name>
    <dbReference type="NCBI Taxonomy" id="645616"/>
    <lineage>
        <taxon>Bacteria</taxon>
        <taxon>Pseudomonadati</taxon>
        <taxon>Pseudomonadota</taxon>
        <taxon>Betaproteobacteria</taxon>
        <taxon>Burkholderiales</taxon>
        <taxon>Alcaligenaceae</taxon>
        <taxon>Eoetvoesiella</taxon>
    </lineage>
</organism>
<proteinExistence type="inferred from homology"/>
<dbReference type="RefSeq" id="WP_170139902.1">
    <property type="nucleotide sequence ID" value="NZ_JACCEU010000007.1"/>
</dbReference>
<evidence type="ECO:0000256" key="2">
    <source>
        <dbReference type="ARBA" id="ARBA00022448"/>
    </source>
</evidence>
<dbReference type="InterPro" id="IPR018389">
    <property type="entry name" value="DctP_fam"/>
</dbReference>
<dbReference type="EMBL" id="QNRQ01000006">
    <property type="protein sequence ID" value="RBP38814.1"/>
    <property type="molecule type" value="Genomic_DNA"/>
</dbReference>
<dbReference type="InterPro" id="IPR038404">
    <property type="entry name" value="TRAP_DctP_sf"/>
</dbReference>
<dbReference type="PANTHER" id="PTHR33376">
    <property type="match status" value="1"/>
</dbReference>
<comment type="caution">
    <text evidence="5">The sequence shown here is derived from an EMBL/GenBank/DDBJ whole genome shotgun (WGS) entry which is preliminary data.</text>
</comment>
<feature type="signal peptide" evidence="4">
    <location>
        <begin position="1"/>
        <end position="26"/>
    </location>
</feature>
<dbReference type="Proteomes" id="UP000253628">
    <property type="component" value="Unassembled WGS sequence"/>
</dbReference>
<reference evidence="5 6" key="1">
    <citation type="submission" date="2018-06" db="EMBL/GenBank/DDBJ databases">
        <title>Genomic Encyclopedia of Type Strains, Phase IV (KMG-IV): sequencing the most valuable type-strain genomes for metagenomic binning, comparative biology and taxonomic classification.</title>
        <authorList>
            <person name="Goeker M."/>
        </authorList>
    </citation>
    <scope>NUCLEOTIDE SEQUENCE [LARGE SCALE GENOMIC DNA]</scope>
    <source>
        <strain evidence="5 6">DSM 25520</strain>
    </source>
</reference>
<keyword evidence="2" id="KW-0813">Transport</keyword>
<evidence type="ECO:0000313" key="5">
    <source>
        <dbReference type="EMBL" id="RBP38814.1"/>
    </source>
</evidence>
<evidence type="ECO:0000256" key="3">
    <source>
        <dbReference type="ARBA" id="ARBA00022729"/>
    </source>
</evidence>
<protein>
    <submittedName>
        <fullName evidence="5">TRAP-type C4-dicarboxylate transport system substrate-binding protein</fullName>
    </submittedName>
</protein>
<evidence type="ECO:0000313" key="6">
    <source>
        <dbReference type="Proteomes" id="UP000253628"/>
    </source>
</evidence>
<comment type="similarity">
    <text evidence="1">Belongs to the bacterial solute-binding protein 7 family.</text>
</comment>
<dbReference type="CDD" id="cd13603">
    <property type="entry name" value="PBP2_TRAP_Siap_TeaA_like"/>
    <property type="match status" value="1"/>
</dbReference>
<name>A0A366H9I4_9BURK</name>
<feature type="chain" id="PRO_5016687416" evidence="4">
    <location>
        <begin position="27"/>
        <end position="338"/>
    </location>
</feature>
<dbReference type="SUPFAM" id="SSF53850">
    <property type="entry name" value="Periplasmic binding protein-like II"/>
    <property type="match status" value="1"/>
</dbReference>
<keyword evidence="3 4" id="KW-0732">Signal</keyword>
<dbReference type="Pfam" id="PF03480">
    <property type="entry name" value="DctP"/>
    <property type="match status" value="1"/>
</dbReference>
<evidence type="ECO:0000256" key="4">
    <source>
        <dbReference type="SAM" id="SignalP"/>
    </source>
</evidence>
<dbReference type="GO" id="GO:0055085">
    <property type="term" value="P:transmembrane transport"/>
    <property type="evidence" value="ECO:0007669"/>
    <property type="project" value="InterPro"/>
</dbReference>
<dbReference type="PANTHER" id="PTHR33376:SF7">
    <property type="entry name" value="C4-DICARBOXYLATE-BINDING PROTEIN DCTB"/>
    <property type="match status" value="1"/>
</dbReference>
<dbReference type="Gene3D" id="3.40.190.170">
    <property type="entry name" value="Bacterial extracellular solute-binding protein, family 7"/>
    <property type="match status" value="1"/>
</dbReference>
<keyword evidence="6" id="KW-1185">Reference proteome</keyword>
<accession>A0A366H9I4</accession>
<gene>
    <name evidence="5" type="ORF">DFR37_106106</name>
</gene>
<sequence>MKTKSMITMALAGLFGAFLISAAAVAAPQFTMKLTTTTANDADVEWLNTLKQGIDARSGGRIKVEVYPASQLGSAPRTIEGVTMGTVEVALNASGFYEGLDPRFGVLSATGIFDSMEQGNKVLNDPEIRKLLSTYGASKGYEVLSVFMHTPVAVVTTKPFKTLNDIQSKKIRVPGSPLFLHTFKALGAAPLSMSLGEVLPAMQNGTIDGAVGGNTIFTSLKFYDVTKSMTYLPSTHIAVVAIINSQFLKSIGPELSAIVKEEARKADEHIYKWAIEDSEKSRKLWEQNGGKSYTLDGADAALFVKDAGASAEAVFSGNAKQQADYKVFKAVAEKYRKN</sequence>
<dbReference type="AlphaFoldDB" id="A0A366H9I4"/>
<evidence type="ECO:0000256" key="1">
    <source>
        <dbReference type="ARBA" id="ARBA00009023"/>
    </source>
</evidence>
<dbReference type="NCBIfam" id="NF037995">
    <property type="entry name" value="TRAP_S1"/>
    <property type="match status" value="1"/>
</dbReference>